<dbReference type="Gene3D" id="3.80.30.20">
    <property type="entry name" value="tm_1862 like domain"/>
    <property type="match status" value="1"/>
</dbReference>
<dbReference type="CDD" id="cd01335">
    <property type="entry name" value="Radical_SAM"/>
    <property type="match status" value="1"/>
</dbReference>
<dbReference type="SFLD" id="SFLDS00029">
    <property type="entry name" value="Radical_SAM"/>
    <property type="match status" value="1"/>
</dbReference>
<dbReference type="STRING" id="1231336.L248_0920"/>
<dbReference type="InterPro" id="IPR058240">
    <property type="entry name" value="rSAM_sf"/>
</dbReference>
<name>U4TJZ1_9LACO</name>
<dbReference type="eggNOG" id="COG0635">
    <property type="taxonomic scope" value="Bacteria"/>
</dbReference>
<dbReference type="SFLD" id="SFLDF00562">
    <property type="entry name" value="HemN-like__clustered_with_heat"/>
    <property type="match status" value="1"/>
</dbReference>
<evidence type="ECO:0000256" key="3">
    <source>
        <dbReference type="RuleBase" id="RU364116"/>
    </source>
</evidence>
<keyword evidence="6" id="KW-1185">Reference proteome</keyword>
<accession>U4TJZ1</accession>
<dbReference type="Proteomes" id="UP000030647">
    <property type="component" value="Unassembled WGS sequence"/>
</dbReference>
<dbReference type="PANTHER" id="PTHR13932:SF5">
    <property type="entry name" value="RADICAL S-ADENOSYL METHIONINE DOMAIN-CONTAINING PROTEIN 1, MITOCHONDRIAL"/>
    <property type="match status" value="1"/>
</dbReference>
<dbReference type="AlphaFoldDB" id="U4TJZ1"/>
<comment type="similarity">
    <text evidence="1">Belongs to the anaerobic coproporphyrinogen-III oxidase family. HemW subfamily.</text>
</comment>
<dbReference type="Pfam" id="PF04055">
    <property type="entry name" value="Radical_SAM"/>
    <property type="match status" value="1"/>
</dbReference>
<dbReference type="InterPro" id="IPR034505">
    <property type="entry name" value="Coproporphyrinogen-III_oxidase"/>
</dbReference>
<evidence type="ECO:0000256" key="2">
    <source>
        <dbReference type="ARBA" id="ARBA00017228"/>
    </source>
</evidence>
<gene>
    <name evidence="5" type="primary">hemN</name>
    <name evidence="5" type="ORF">L248_0920</name>
</gene>
<protein>
    <recommendedName>
        <fullName evidence="2 3">Heme chaperone HemW</fullName>
    </recommendedName>
</protein>
<dbReference type="SFLD" id="SFLDG01082">
    <property type="entry name" value="B12-binding_domain_containing"/>
    <property type="match status" value="1"/>
</dbReference>
<comment type="function">
    <text evidence="3">Probably acts as a heme chaperone, transferring heme to an unknown acceptor. Binds one molecule of heme per monomer, possibly covalently. Binds 1 [4Fe-4S] cluster. The cluster is coordinated with 3 cysteines and an exchangeable S-adenosyl-L-methionine.</text>
</comment>
<dbReference type="InterPro" id="IPR023404">
    <property type="entry name" value="rSAM_horseshoe"/>
</dbReference>
<reference evidence="6" key="1">
    <citation type="journal article" date="2013" name="Genome Announc.">
        <title>Whole-Genome Sequencing of Lactobacillus shenzhenensis Strain LY-73T.</title>
        <authorList>
            <person name="Lin Z."/>
            <person name="Liu Z."/>
            <person name="Yang R."/>
            <person name="Zou Y."/>
            <person name="Wan D."/>
            <person name="Chen J."/>
            <person name="Guo M."/>
            <person name="Zhao J."/>
            <person name="Fang C."/>
            <person name="Yang R."/>
            <person name="Liu F."/>
        </authorList>
    </citation>
    <scope>NUCLEOTIDE SEQUENCE [LARGE SCALE GENOMIC DNA]</scope>
    <source>
        <strain evidence="6">LY-73</strain>
    </source>
</reference>
<dbReference type="SFLD" id="SFLDG01065">
    <property type="entry name" value="anaerobic_coproporphyrinogen-I"/>
    <property type="match status" value="1"/>
</dbReference>
<evidence type="ECO:0000313" key="5">
    <source>
        <dbReference type="EMBL" id="ERL64509.1"/>
    </source>
</evidence>
<organism evidence="5 6">
    <name type="scientific">Schleiferilactobacillus shenzhenensis LY-73</name>
    <dbReference type="NCBI Taxonomy" id="1231336"/>
    <lineage>
        <taxon>Bacteria</taxon>
        <taxon>Bacillati</taxon>
        <taxon>Bacillota</taxon>
        <taxon>Bacilli</taxon>
        <taxon>Lactobacillales</taxon>
        <taxon>Lactobacillaceae</taxon>
        <taxon>Schleiferilactobacillus</taxon>
    </lineage>
</organism>
<dbReference type="GO" id="GO:0004109">
    <property type="term" value="F:coproporphyrinogen oxidase activity"/>
    <property type="evidence" value="ECO:0007669"/>
    <property type="project" value="InterPro"/>
</dbReference>
<dbReference type="InterPro" id="IPR006638">
    <property type="entry name" value="Elp3/MiaA/NifB-like_rSAM"/>
</dbReference>
<dbReference type="PANTHER" id="PTHR13932">
    <property type="entry name" value="COPROPORPHYRINIGEN III OXIDASE"/>
    <property type="match status" value="1"/>
</dbReference>
<evidence type="ECO:0000313" key="6">
    <source>
        <dbReference type="Proteomes" id="UP000030647"/>
    </source>
</evidence>
<keyword evidence="3" id="KW-0411">Iron-sulfur</keyword>
<keyword evidence="3" id="KW-0479">Metal-binding</keyword>
<dbReference type="InterPro" id="IPR004559">
    <property type="entry name" value="HemW-like"/>
</dbReference>
<keyword evidence="3" id="KW-0143">Chaperone</keyword>
<proteinExistence type="inferred from homology"/>
<dbReference type="EMBL" id="KI271597">
    <property type="protein sequence ID" value="ERL64509.1"/>
    <property type="molecule type" value="Genomic_DNA"/>
</dbReference>
<dbReference type="InterPro" id="IPR007197">
    <property type="entry name" value="rSAM"/>
</dbReference>
<dbReference type="SMART" id="SM00729">
    <property type="entry name" value="Elp3"/>
    <property type="match status" value="1"/>
</dbReference>
<sequence length="386" mass="44050">MTMAAAYIHIPFCEHICYYCNFNKVFIQGQPVDEYITRLLQEIKLVRAQYPDEPIETVYIGGGTPSALTPAQMDRLLAGVNDLLPLPAGGEFTVECNPNNLLTMDLLHVFRDHGVNRLSVGVQSFDDAVLKKIGRTHRAADVYTAFKNARAAGFENMSMDLIYRLPGQTYDNFADSLRQAVSLDLPHYATYSLILEQRTVFWNLMRAGKLNLPNDDVEADEYELAMDYFSQHGLHQYEISNFAKPGYESVHNKKYWQNEDYFGFGAGAWGYLDRDRYHDFGPIQQYLKPLRSNHVPVFARQLVSPEEQMEEQMFLGLRMNAGVDRQRFAQRFGLTIENVYGQTVPQLVSQGLLTDDGGHVALTKRGRFIGNDVFEKFLLPDTTLRD</sequence>
<evidence type="ECO:0000259" key="4">
    <source>
        <dbReference type="PROSITE" id="PS51918"/>
    </source>
</evidence>
<dbReference type="PROSITE" id="PS51918">
    <property type="entry name" value="RADICAL_SAM"/>
    <property type="match status" value="1"/>
</dbReference>
<dbReference type="InterPro" id="IPR010723">
    <property type="entry name" value="HemN_C"/>
</dbReference>
<feature type="domain" description="Radical SAM core" evidence="4">
    <location>
        <begin position="1"/>
        <end position="235"/>
    </location>
</feature>
<dbReference type="Pfam" id="PF06969">
    <property type="entry name" value="HemN_C"/>
    <property type="match status" value="1"/>
</dbReference>
<dbReference type="GO" id="GO:0005737">
    <property type="term" value="C:cytoplasm"/>
    <property type="evidence" value="ECO:0007669"/>
    <property type="project" value="UniProtKB-SubCell"/>
</dbReference>
<dbReference type="SUPFAM" id="SSF102114">
    <property type="entry name" value="Radical SAM enzymes"/>
    <property type="match status" value="1"/>
</dbReference>
<keyword evidence="3" id="KW-0963">Cytoplasm</keyword>
<keyword evidence="3" id="KW-0004">4Fe-4S</keyword>
<evidence type="ECO:0000256" key="1">
    <source>
        <dbReference type="ARBA" id="ARBA00006100"/>
    </source>
</evidence>
<dbReference type="SFLD" id="SFLDF00288">
    <property type="entry name" value="HemN-like__clustered_with_nucl"/>
    <property type="match status" value="1"/>
</dbReference>
<keyword evidence="3" id="KW-0949">S-adenosyl-L-methionine</keyword>
<dbReference type="GO" id="GO:0046872">
    <property type="term" value="F:metal ion binding"/>
    <property type="evidence" value="ECO:0007669"/>
    <property type="project" value="UniProtKB-UniRule"/>
</dbReference>
<keyword evidence="3" id="KW-0349">Heme</keyword>
<dbReference type="GO" id="GO:0051539">
    <property type="term" value="F:4 iron, 4 sulfur cluster binding"/>
    <property type="evidence" value="ECO:0007669"/>
    <property type="project" value="UniProtKB-UniRule"/>
</dbReference>
<dbReference type="GO" id="GO:0006779">
    <property type="term" value="P:porphyrin-containing compound biosynthetic process"/>
    <property type="evidence" value="ECO:0007669"/>
    <property type="project" value="InterPro"/>
</dbReference>
<dbReference type="HOGENOM" id="CLU_027579_1_1_9"/>
<comment type="subcellular location">
    <subcellularLocation>
        <location evidence="3">Cytoplasm</location>
    </subcellularLocation>
</comment>
<dbReference type="NCBIfam" id="TIGR00539">
    <property type="entry name" value="hemN_rel"/>
    <property type="match status" value="1"/>
</dbReference>
<keyword evidence="3" id="KW-0408">Iron</keyword>